<protein>
    <submittedName>
        <fullName evidence="1">Uncharacterized protein</fullName>
    </submittedName>
</protein>
<dbReference type="InParanoid" id="A0A482XDT3"/>
<proteinExistence type="predicted"/>
<dbReference type="Proteomes" id="UP000291343">
    <property type="component" value="Unassembled WGS sequence"/>
</dbReference>
<sequence length="113" mass="12968">MDEDEIFAALHEEWGEESDIEFDDSDNDPTYIEEQNVDEDKKKEDLFTQKKCKVCAEQGRKDDGHFGNERQNTLKTAGTGCRVMKKMTGISGRFAKDLNIHHHGMQSVKSNKM</sequence>
<reference evidence="1 2" key="1">
    <citation type="journal article" date="2017" name="Gigascience">
        <title>Genome sequence of the small brown planthopper, Laodelphax striatellus.</title>
        <authorList>
            <person name="Zhu J."/>
            <person name="Jiang F."/>
            <person name="Wang X."/>
            <person name="Yang P."/>
            <person name="Bao Y."/>
            <person name="Zhao W."/>
            <person name="Wang W."/>
            <person name="Lu H."/>
            <person name="Wang Q."/>
            <person name="Cui N."/>
            <person name="Li J."/>
            <person name="Chen X."/>
            <person name="Luo L."/>
            <person name="Yu J."/>
            <person name="Kang L."/>
            <person name="Cui F."/>
        </authorList>
    </citation>
    <scope>NUCLEOTIDE SEQUENCE [LARGE SCALE GENOMIC DNA]</scope>
    <source>
        <strain evidence="1">Lst14</strain>
    </source>
</reference>
<dbReference type="EMBL" id="QKKF02012624">
    <property type="protein sequence ID" value="RZF43599.1"/>
    <property type="molecule type" value="Genomic_DNA"/>
</dbReference>
<evidence type="ECO:0000313" key="1">
    <source>
        <dbReference type="EMBL" id="RZF43599.1"/>
    </source>
</evidence>
<dbReference type="AlphaFoldDB" id="A0A482XDT3"/>
<accession>A0A482XDT3</accession>
<gene>
    <name evidence="1" type="ORF">LSTR_LSTR008112</name>
</gene>
<organism evidence="1 2">
    <name type="scientific">Laodelphax striatellus</name>
    <name type="common">Small brown planthopper</name>
    <name type="synonym">Delphax striatella</name>
    <dbReference type="NCBI Taxonomy" id="195883"/>
    <lineage>
        <taxon>Eukaryota</taxon>
        <taxon>Metazoa</taxon>
        <taxon>Ecdysozoa</taxon>
        <taxon>Arthropoda</taxon>
        <taxon>Hexapoda</taxon>
        <taxon>Insecta</taxon>
        <taxon>Pterygota</taxon>
        <taxon>Neoptera</taxon>
        <taxon>Paraneoptera</taxon>
        <taxon>Hemiptera</taxon>
        <taxon>Auchenorrhyncha</taxon>
        <taxon>Fulgoroidea</taxon>
        <taxon>Delphacidae</taxon>
        <taxon>Criomorphinae</taxon>
        <taxon>Laodelphax</taxon>
    </lineage>
</organism>
<keyword evidence="2" id="KW-1185">Reference proteome</keyword>
<name>A0A482XDT3_LAOST</name>
<evidence type="ECO:0000313" key="2">
    <source>
        <dbReference type="Proteomes" id="UP000291343"/>
    </source>
</evidence>
<comment type="caution">
    <text evidence="1">The sequence shown here is derived from an EMBL/GenBank/DDBJ whole genome shotgun (WGS) entry which is preliminary data.</text>
</comment>